<evidence type="ECO:0000313" key="8">
    <source>
        <dbReference type="Proteomes" id="UP000482209"/>
    </source>
</evidence>
<evidence type="ECO:0000256" key="2">
    <source>
        <dbReference type="ARBA" id="ARBA00009773"/>
    </source>
</evidence>
<dbReference type="EMBL" id="VUMT01000005">
    <property type="protein sequence ID" value="MSS63255.1"/>
    <property type="molecule type" value="Genomic_DNA"/>
</dbReference>
<accession>A0A6L5XWT8</accession>
<comment type="subcellular location">
    <subcellularLocation>
        <location evidence="1">Membrane</location>
        <topology evidence="1">Multi-pass membrane protein</topology>
    </subcellularLocation>
</comment>
<feature type="transmembrane region" description="Helical" evidence="6">
    <location>
        <begin position="17"/>
        <end position="48"/>
    </location>
</feature>
<evidence type="ECO:0000256" key="5">
    <source>
        <dbReference type="ARBA" id="ARBA00023136"/>
    </source>
</evidence>
<name>A0A6L5XWT8_9FIRM</name>
<keyword evidence="3 6" id="KW-0812">Transmembrane</keyword>
<keyword evidence="4 6" id="KW-1133">Transmembrane helix</keyword>
<feature type="transmembrane region" description="Helical" evidence="6">
    <location>
        <begin position="245"/>
        <end position="267"/>
    </location>
</feature>
<proteinExistence type="inferred from homology"/>
<feature type="transmembrane region" description="Helical" evidence="6">
    <location>
        <begin position="68"/>
        <end position="89"/>
    </location>
</feature>
<dbReference type="InterPro" id="IPR002549">
    <property type="entry name" value="AI-2E-like"/>
</dbReference>
<feature type="transmembrane region" description="Helical" evidence="6">
    <location>
        <begin position="320"/>
        <end position="341"/>
    </location>
</feature>
<feature type="transmembrane region" description="Helical" evidence="6">
    <location>
        <begin position="163"/>
        <end position="184"/>
    </location>
</feature>
<comment type="similarity">
    <text evidence="2">Belongs to the autoinducer-2 exporter (AI-2E) (TC 2.A.86) family.</text>
</comment>
<dbReference type="Pfam" id="PF01594">
    <property type="entry name" value="AI-2E_transport"/>
    <property type="match status" value="1"/>
</dbReference>
<dbReference type="Proteomes" id="UP000482209">
    <property type="component" value="Unassembled WGS sequence"/>
</dbReference>
<protein>
    <submittedName>
        <fullName evidence="7">AI-2E family transporter</fullName>
    </submittedName>
</protein>
<evidence type="ECO:0000256" key="6">
    <source>
        <dbReference type="SAM" id="Phobius"/>
    </source>
</evidence>
<comment type="caution">
    <text evidence="7">The sequence shown here is derived from an EMBL/GenBank/DDBJ whole genome shotgun (WGS) entry which is preliminary data.</text>
</comment>
<feature type="transmembrane region" description="Helical" evidence="6">
    <location>
        <begin position="220"/>
        <end position="238"/>
    </location>
</feature>
<reference evidence="7 8" key="1">
    <citation type="submission" date="2019-08" db="EMBL/GenBank/DDBJ databases">
        <title>In-depth cultivation of the pig gut microbiome towards novel bacterial diversity and tailored functional studies.</title>
        <authorList>
            <person name="Wylensek D."/>
            <person name="Hitch T.C.A."/>
            <person name="Clavel T."/>
        </authorList>
    </citation>
    <scope>NUCLEOTIDE SEQUENCE [LARGE SCALE GENOMIC DNA]</scope>
    <source>
        <strain evidence="7 8">WCA-693-APC-MOT-I</strain>
    </source>
</reference>
<keyword evidence="5 6" id="KW-0472">Membrane</keyword>
<evidence type="ECO:0000313" key="7">
    <source>
        <dbReference type="EMBL" id="MSS63255.1"/>
    </source>
</evidence>
<gene>
    <name evidence="7" type="ORF">FYJ58_05100</name>
</gene>
<organism evidence="7 8">
    <name type="scientific">Velocimicrobium porci</name>
    <dbReference type="NCBI Taxonomy" id="2606634"/>
    <lineage>
        <taxon>Bacteria</taxon>
        <taxon>Bacillati</taxon>
        <taxon>Bacillota</taxon>
        <taxon>Clostridia</taxon>
        <taxon>Lachnospirales</taxon>
        <taxon>Lachnospiraceae</taxon>
        <taxon>Velocimicrobium</taxon>
    </lineage>
</organism>
<dbReference type="AlphaFoldDB" id="A0A6L5XWT8"/>
<feature type="transmembrane region" description="Helical" evidence="6">
    <location>
        <begin position="279"/>
        <end position="299"/>
    </location>
</feature>
<evidence type="ECO:0000256" key="3">
    <source>
        <dbReference type="ARBA" id="ARBA00022692"/>
    </source>
</evidence>
<keyword evidence="8" id="KW-1185">Reference proteome</keyword>
<sequence length="350" mass="38774">MSKYEVRHLNRSEYKQLLFLIGTIGAVYLSFRYILPLVVPFIFSYFLAKLVYPVAAKLKKNFHISGGVSGSLLIGGITGIVGLVFFVLIQQLFYQTKDMIKNMPRYQQIILTEVDGLCDRCDTMFGLKSGSSNGFIYSHISKGVEQIKTGFGSFFSTETIQGIAKVFGACWILFLILLGAYFIIKDMDDLKIIFEESIFYQFGKPLLGKLGQVGAAYGKAQLFIMGADAFVCMLGFFLMGKRNSFLIGLGISVFDAFPALGCGLILIPWCVLSLLRGNWYQAAVLFTLYVLCQIIREVIEAKTIGKGTGIKPIFSLISMYVGVKLFGILGFILGPIAYIIIKSCVESQSV</sequence>
<dbReference type="GO" id="GO:0016020">
    <property type="term" value="C:membrane"/>
    <property type="evidence" value="ECO:0007669"/>
    <property type="project" value="UniProtKB-SubCell"/>
</dbReference>
<evidence type="ECO:0000256" key="4">
    <source>
        <dbReference type="ARBA" id="ARBA00022989"/>
    </source>
</evidence>
<evidence type="ECO:0000256" key="1">
    <source>
        <dbReference type="ARBA" id="ARBA00004141"/>
    </source>
</evidence>